<sequence length="346" mass="37737">MVMKPAEVSADALEDDLEYEVGSDAAGESVSDAESGADSDSGSDDDEQEAGATEIDPKKVGQPKKRLTTEEKREKRKAKRAVSNKRKREQLGLDEDDDDEPAGESAPKKAKTKVSKVPLGPEQQSDLLAKLFLDHHPGLTSVELLDKTPPLKAIRDTSETQATDRSTDQLCAFLERYTQRKDIHSANKEPGTPHTLILCASAIRVADVVRPLKAAYKPAMPEVKRGQQPKKPKNAIEIVKLFGKEKLKDQKTMLGATRVSIAVGVPGRVAALLAPEEGEQGDGALKVRQLEQIILDASYLDSKKRGLLQIKEVCKDLATVLGGGDDEGAKKIRQRLRDGQTQILFF</sequence>
<dbReference type="GO" id="GO:0030686">
    <property type="term" value="C:90S preribosome"/>
    <property type="evidence" value="ECO:0007669"/>
    <property type="project" value="TreeGrafter"/>
</dbReference>
<reference evidence="2 3" key="1">
    <citation type="submission" date="2016-07" db="EMBL/GenBank/DDBJ databases">
        <title>Pervasive Adenine N6-methylation of Active Genes in Fungi.</title>
        <authorList>
            <consortium name="DOE Joint Genome Institute"/>
            <person name="Mondo S.J."/>
            <person name="Dannebaum R.O."/>
            <person name="Kuo R.C."/>
            <person name="Labutti K."/>
            <person name="Haridas S."/>
            <person name="Kuo A."/>
            <person name="Salamov A."/>
            <person name="Ahrendt S.R."/>
            <person name="Lipzen A."/>
            <person name="Sullivan W."/>
            <person name="Andreopoulos W.B."/>
            <person name="Clum A."/>
            <person name="Lindquist E."/>
            <person name="Daum C."/>
            <person name="Ramamoorthy G.K."/>
            <person name="Gryganskyi A."/>
            <person name="Culley D."/>
            <person name="Magnuson J.K."/>
            <person name="James T.Y."/>
            <person name="O'Malley M.A."/>
            <person name="Stajich J.E."/>
            <person name="Spatafora J.W."/>
            <person name="Visel A."/>
            <person name="Grigoriev I.V."/>
        </authorList>
    </citation>
    <scope>NUCLEOTIDE SEQUENCE [LARGE SCALE GENOMIC DNA]</scope>
    <source>
        <strain evidence="2 3">12-1054</strain>
    </source>
</reference>
<dbReference type="GO" id="GO:0005634">
    <property type="term" value="C:nucleus"/>
    <property type="evidence" value="ECO:0007669"/>
    <property type="project" value="TreeGrafter"/>
</dbReference>
<dbReference type="PANTHER" id="PTHR24030">
    <property type="entry name" value="PROTEIN CMSS1"/>
    <property type="match status" value="1"/>
</dbReference>
<feature type="compositionally biased region" description="Acidic residues" evidence="1">
    <location>
        <begin position="12"/>
        <end position="21"/>
    </location>
</feature>
<feature type="compositionally biased region" description="Acidic residues" evidence="1">
    <location>
        <begin position="35"/>
        <end position="49"/>
    </location>
</feature>
<evidence type="ECO:0000313" key="3">
    <source>
        <dbReference type="Proteomes" id="UP000193685"/>
    </source>
</evidence>
<feature type="compositionally biased region" description="Basic residues" evidence="1">
    <location>
        <begin position="74"/>
        <end position="88"/>
    </location>
</feature>
<comment type="caution">
    <text evidence="2">The sequence shown here is derived from an EMBL/GenBank/DDBJ whole genome shotgun (WGS) entry which is preliminary data.</text>
</comment>
<dbReference type="EMBL" id="MCFI01000004">
    <property type="protein sequence ID" value="ORY85489.1"/>
    <property type="molecule type" value="Genomic_DNA"/>
</dbReference>
<dbReference type="GeneID" id="63786997"/>
<feature type="compositionally biased region" description="Acidic residues" evidence="1">
    <location>
        <begin position="92"/>
        <end position="102"/>
    </location>
</feature>
<dbReference type="STRING" id="56484.A0A1Y2FNI4"/>
<accession>A0A1Y2FNI4</accession>
<protein>
    <submittedName>
        <fullName evidence="2">U3-containing 90S pre-ribosomal complex subunit-domain containing protein</fullName>
    </submittedName>
</protein>
<evidence type="ECO:0000313" key="2">
    <source>
        <dbReference type="EMBL" id="ORY85489.1"/>
    </source>
</evidence>
<dbReference type="OMA" id="CASAIRV"/>
<dbReference type="InterPro" id="IPR032704">
    <property type="entry name" value="Cms1"/>
</dbReference>
<organism evidence="2 3">
    <name type="scientific">Protomyces lactucae-debilis</name>
    <dbReference type="NCBI Taxonomy" id="2754530"/>
    <lineage>
        <taxon>Eukaryota</taxon>
        <taxon>Fungi</taxon>
        <taxon>Dikarya</taxon>
        <taxon>Ascomycota</taxon>
        <taxon>Taphrinomycotina</taxon>
        <taxon>Taphrinomycetes</taxon>
        <taxon>Taphrinales</taxon>
        <taxon>Protomycetaceae</taxon>
        <taxon>Protomyces</taxon>
    </lineage>
</organism>
<dbReference type="PANTHER" id="PTHR24030:SF0">
    <property type="entry name" value="PROTEIN CMSS1"/>
    <property type="match status" value="1"/>
</dbReference>
<dbReference type="Proteomes" id="UP000193685">
    <property type="component" value="Unassembled WGS sequence"/>
</dbReference>
<proteinExistence type="predicted"/>
<keyword evidence="3" id="KW-1185">Reference proteome</keyword>
<dbReference type="AlphaFoldDB" id="A0A1Y2FNI4"/>
<gene>
    <name evidence="2" type="ORF">BCR37DRAFT_385918</name>
</gene>
<feature type="region of interest" description="Disordered" evidence="1">
    <location>
        <begin position="1"/>
        <end position="121"/>
    </location>
</feature>
<name>A0A1Y2FNI4_PROLT</name>
<evidence type="ECO:0000256" key="1">
    <source>
        <dbReference type="SAM" id="MobiDB-lite"/>
    </source>
</evidence>
<dbReference type="RefSeq" id="XP_040726971.1">
    <property type="nucleotide sequence ID" value="XM_040870398.1"/>
</dbReference>
<dbReference type="OrthoDB" id="1929311at2759"/>
<dbReference type="Pfam" id="PF14617">
    <property type="entry name" value="CMS1"/>
    <property type="match status" value="1"/>
</dbReference>